<accession>A0A132E5W3</accession>
<comment type="caution">
    <text evidence="2">The sequence shown here is derived from an EMBL/GenBank/DDBJ whole genome shotgun (WGS) entry which is preliminary data.</text>
</comment>
<sequence>MMDSRSKKARRSESGRARGEGMRGLFRADTANGVLQCVAREGHELAVAEVDSRTLGFDLQDRGVTAAEP</sequence>
<proteinExistence type="predicted"/>
<dbReference type="Proteomes" id="UP000062912">
    <property type="component" value="Unassembled WGS sequence"/>
</dbReference>
<feature type="compositionally biased region" description="Basic and acidic residues" evidence="1">
    <location>
        <begin position="1"/>
        <end position="21"/>
    </location>
</feature>
<name>A0A132E5W3_9BURK</name>
<feature type="region of interest" description="Disordered" evidence="1">
    <location>
        <begin position="1"/>
        <end position="24"/>
    </location>
</feature>
<organism evidence="2 3">
    <name type="scientific">Burkholderia pseudomultivorans</name>
    <dbReference type="NCBI Taxonomy" id="1207504"/>
    <lineage>
        <taxon>Bacteria</taxon>
        <taxon>Pseudomonadati</taxon>
        <taxon>Pseudomonadota</taxon>
        <taxon>Betaproteobacteria</taxon>
        <taxon>Burkholderiales</taxon>
        <taxon>Burkholderiaceae</taxon>
        <taxon>Burkholderia</taxon>
        <taxon>Burkholderia cepacia complex</taxon>
    </lineage>
</organism>
<protein>
    <submittedName>
        <fullName evidence="2">Uncharacterized protein</fullName>
    </submittedName>
</protein>
<dbReference type="AlphaFoldDB" id="A0A132E5W3"/>
<evidence type="ECO:0000256" key="1">
    <source>
        <dbReference type="SAM" id="MobiDB-lite"/>
    </source>
</evidence>
<evidence type="ECO:0000313" key="2">
    <source>
        <dbReference type="EMBL" id="KWF17585.1"/>
    </source>
</evidence>
<evidence type="ECO:0000313" key="3">
    <source>
        <dbReference type="Proteomes" id="UP000062912"/>
    </source>
</evidence>
<gene>
    <name evidence="2" type="ORF">WT56_32555</name>
</gene>
<reference evidence="2 3" key="1">
    <citation type="submission" date="2015-11" db="EMBL/GenBank/DDBJ databases">
        <title>Expanding the genomic diversity of Burkholderia species for the development of highly accurate diagnostics.</title>
        <authorList>
            <person name="Sahl J."/>
            <person name="Keim P."/>
            <person name="Wagner D."/>
        </authorList>
    </citation>
    <scope>NUCLEOTIDE SEQUENCE [LARGE SCALE GENOMIC DNA]</scope>
    <source>
        <strain evidence="2 3">MSMB368WGS</strain>
    </source>
</reference>
<dbReference type="EMBL" id="LPJR01000094">
    <property type="protein sequence ID" value="KWF17585.1"/>
    <property type="molecule type" value="Genomic_DNA"/>
</dbReference>